<gene>
    <name evidence="9" type="ORF">BOKJ2_LOCUS14428</name>
</gene>
<evidence type="ECO:0008006" key="11">
    <source>
        <dbReference type="Google" id="ProtNLM"/>
    </source>
</evidence>
<dbReference type="InterPro" id="IPR023093">
    <property type="entry name" value="ScpA-like_C"/>
</dbReference>
<dbReference type="Gene3D" id="1.10.10.580">
    <property type="entry name" value="Structural maintenance of chromosome 1. Chain E"/>
    <property type="match status" value="1"/>
</dbReference>
<organism evidence="9 10">
    <name type="scientific">Bursaphelenchus okinawaensis</name>
    <dbReference type="NCBI Taxonomy" id="465554"/>
    <lineage>
        <taxon>Eukaryota</taxon>
        <taxon>Metazoa</taxon>
        <taxon>Ecdysozoa</taxon>
        <taxon>Nematoda</taxon>
        <taxon>Chromadorea</taxon>
        <taxon>Rhabditida</taxon>
        <taxon>Tylenchina</taxon>
        <taxon>Tylenchomorpha</taxon>
        <taxon>Aphelenchoidea</taxon>
        <taxon>Aphelenchoididae</taxon>
        <taxon>Bursaphelenchus</taxon>
    </lineage>
</organism>
<protein>
    <recommendedName>
        <fullName evidence="11">Rad21_Rec8 domain-containing protein</fullName>
    </recommendedName>
</protein>
<dbReference type="InterPro" id="IPR006910">
    <property type="entry name" value="Rad21_Rec8_N"/>
</dbReference>
<dbReference type="GO" id="GO:0007062">
    <property type="term" value="P:sister chromatid cohesion"/>
    <property type="evidence" value="ECO:0007669"/>
    <property type="project" value="InterPro"/>
</dbReference>
<evidence type="ECO:0000256" key="1">
    <source>
        <dbReference type="ARBA" id="ARBA00004123"/>
    </source>
</evidence>
<evidence type="ECO:0000256" key="4">
    <source>
        <dbReference type="ARBA" id="ARBA00022454"/>
    </source>
</evidence>
<evidence type="ECO:0000256" key="2">
    <source>
        <dbReference type="ARBA" id="ARBA00004286"/>
    </source>
</evidence>
<dbReference type="Proteomes" id="UP000783686">
    <property type="component" value="Unassembled WGS sequence"/>
</dbReference>
<feature type="domain" description="Rad21/Rec8-like protein N-terminal" evidence="8">
    <location>
        <begin position="1"/>
        <end position="102"/>
    </location>
</feature>
<dbReference type="GO" id="GO:0008278">
    <property type="term" value="C:cohesin complex"/>
    <property type="evidence" value="ECO:0007669"/>
    <property type="project" value="InterPro"/>
</dbReference>
<feature type="domain" description="Rad21/Rec8-like protein C-terminal eukaryotic" evidence="7">
    <location>
        <begin position="477"/>
        <end position="521"/>
    </location>
</feature>
<evidence type="ECO:0000313" key="9">
    <source>
        <dbReference type="EMBL" id="CAD5231011.1"/>
    </source>
</evidence>
<evidence type="ECO:0000256" key="5">
    <source>
        <dbReference type="ARBA" id="ARBA00023242"/>
    </source>
</evidence>
<dbReference type="InterPro" id="IPR036390">
    <property type="entry name" value="WH_DNA-bd_sf"/>
</dbReference>
<comment type="similarity">
    <text evidence="3">Belongs to the rad21 family.</text>
</comment>
<keyword evidence="10" id="KW-1185">Reference proteome</keyword>
<feature type="region of interest" description="Disordered" evidence="6">
    <location>
        <begin position="411"/>
        <end position="448"/>
    </location>
</feature>
<dbReference type="InterPro" id="IPR006909">
    <property type="entry name" value="Rad21/Rec8_C_eu"/>
</dbReference>
<keyword evidence="5" id="KW-0539">Nucleus</keyword>
<dbReference type="InterPro" id="IPR039781">
    <property type="entry name" value="Rad21/Rec8-like"/>
</dbReference>
<dbReference type="Proteomes" id="UP000614601">
    <property type="component" value="Unassembled WGS sequence"/>
</dbReference>
<dbReference type="Pfam" id="PF04824">
    <property type="entry name" value="Rad21_Rec8"/>
    <property type="match status" value="1"/>
</dbReference>
<dbReference type="GO" id="GO:1990414">
    <property type="term" value="P:replication-born double-strand break repair via sister chromatid exchange"/>
    <property type="evidence" value="ECO:0007669"/>
    <property type="project" value="TreeGrafter"/>
</dbReference>
<comment type="caution">
    <text evidence="9">The sequence shown here is derived from an EMBL/GenBank/DDBJ whole genome shotgun (WGS) entry which is preliminary data.</text>
</comment>
<proteinExistence type="inferred from homology"/>
<dbReference type="PANTHER" id="PTHR12585:SF69">
    <property type="entry name" value="FI11703P"/>
    <property type="match status" value="1"/>
</dbReference>
<dbReference type="SUPFAM" id="SSF46785">
    <property type="entry name" value="Winged helix' DNA-binding domain"/>
    <property type="match status" value="1"/>
</dbReference>
<dbReference type="GO" id="GO:0003682">
    <property type="term" value="F:chromatin binding"/>
    <property type="evidence" value="ECO:0007669"/>
    <property type="project" value="TreeGrafter"/>
</dbReference>
<feature type="compositionally biased region" description="Acidic residues" evidence="6">
    <location>
        <begin position="435"/>
        <end position="448"/>
    </location>
</feature>
<keyword evidence="4" id="KW-0158">Chromosome</keyword>
<reference evidence="9" key="1">
    <citation type="submission" date="2020-09" db="EMBL/GenBank/DDBJ databases">
        <authorList>
            <person name="Kikuchi T."/>
        </authorList>
    </citation>
    <scope>NUCLEOTIDE SEQUENCE</scope>
    <source>
        <strain evidence="9">SH1</strain>
    </source>
</reference>
<dbReference type="EMBL" id="CAJFCW020000006">
    <property type="protein sequence ID" value="CAG9128296.1"/>
    <property type="molecule type" value="Genomic_DNA"/>
</dbReference>
<dbReference type="AlphaFoldDB" id="A0A811LUJ2"/>
<dbReference type="Pfam" id="PF04825">
    <property type="entry name" value="Rad21_Rec8_N"/>
    <property type="match status" value="1"/>
</dbReference>
<dbReference type="GO" id="GO:0005634">
    <property type="term" value="C:nucleus"/>
    <property type="evidence" value="ECO:0007669"/>
    <property type="project" value="UniProtKB-SubCell"/>
</dbReference>
<evidence type="ECO:0000256" key="6">
    <source>
        <dbReference type="SAM" id="MobiDB-lite"/>
    </source>
</evidence>
<evidence type="ECO:0000259" key="7">
    <source>
        <dbReference type="Pfam" id="PF04824"/>
    </source>
</evidence>
<evidence type="ECO:0000313" key="10">
    <source>
        <dbReference type="Proteomes" id="UP000614601"/>
    </source>
</evidence>
<sequence length="530" mass="60401">MFYAQFVLAKKSALSQIWLAAHMERKLSKAQVFETDVSNAVNEILQPKSKMSLRTTGHLLLGIVRIFSKKTKYVLADCNEAFVKIKQAFQPGSAELAMLQNAVRKERNTSELDLIDEMDVIMPDISEFDYAPAPMQQSRIDDITLQEDNFEIGGSGLLNDDLLDDEFDDCASNFDEEFERTRKNYELMNKNEREGSMFDSHGGDNEQARRSVSYMNENDMQSECSAPKEDSLAPSDENENHIGYDDYDSGDVMEVDQKDDDLVLEPLVPASTIVLKERQKRRRKLVWDDVTVISADEIRDSLSDYSDTMVPLELAPPTKRLMKIKENGVMERIYLYPATDVYTNKTLFKIYQKHLVPKLVVTEGQSAIDIRTQLGMTDAVDEDDNADDSTNDDFPAQIQDYSLFQNDEYNDEDEVKENGVPESNGKASPIKKYDEEEEEDDEPVDSDDTVFSKRTLGVLRTISSKLKSNENHIILDDLLSNKATQKTRAQKFYALLELHKAHAIEVDQIESFGTISIRPGQHLEEFLKTH</sequence>
<dbReference type="EMBL" id="CAJFDH010000006">
    <property type="protein sequence ID" value="CAD5231011.1"/>
    <property type="molecule type" value="Genomic_DNA"/>
</dbReference>
<dbReference type="OrthoDB" id="10071381at2759"/>
<dbReference type="InterPro" id="IPR049589">
    <property type="entry name" value="NXP1_M-like"/>
</dbReference>
<accession>A0A811LUJ2</accession>
<dbReference type="CDD" id="cd21792">
    <property type="entry name" value="Rad21_Rec8_M_NXP1-like"/>
    <property type="match status" value="1"/>
</dbReference>
<name>A0A811LUJ2_9BILA</name>
<evidence type="ECO:0000256" key="3">
    <source>
        <dbReference type="ARBA" id="ARBA00009870"/>
    </source>
</evidence>
<feature type="region of interest" description="Disordered" evidence="6">
    <location>
        <begin position="217"/>
        <end position="250"/>
    </location>
</feature>
<dbReference type="PANTHER" id="PTHR12585">
    <property type="entry name" value="SCC1 / RAD21 FAMILY MEMBER"/>
    <property type="match status" value="1"/>
</dbReference>
<comment type="subcellular location">
    <subcellularLocation>
        <location evidence="2">Chromosome</location>
    </subcellularLocation>
    <subcellularLocation>
        <location evidence="1">Nucleus</location>
    </subcellularLocation>
</comment>
<evidence type="ECO:0000259" key="8">
    <source>
        <dbReference type="Pfam" id="PF04825"/>
    </source>
</evidence>